<name>A0A7L9RUE3_9PROT</name>
<keyword evidence="6 13" id="KW-0862">Zinc</keyword>
<evidence type="ECO:0000256" key="8">
    <source>
        <dbReference type="ARBA" id="ARBA00023016"/>
    </source>
</evidence>
<evidence type="ECO:0000256" key="12">
    <source>
        <dbReference type="NCBIfam" id="TIGR00416"/>
    </source>
</evidence>
<feature type="region of interest" description="Lon-protease-like" evidence="11">
    <location>
        <begin position="350"/>
        <end position="458"/>
    </location>
</feature>
<evidence type="ECO:0000256" key="4">
    <source>
        <dbReference type="ARBA" id="ARBA00022771"/>
    </source>
</evidence>
<evidence type="ECO:0000256" key="1">
    <source>
        <dbReference type="ARBA" id="ARBA00022723"/>
    </source>
</evidence>
<dbReference type="HAMAP" id="MF_01498">
    <property type="entry name" value="RadA_bact"/>
    <property type="match status" value="1"/>
</dbReference>
<dbReference type="InterPro" id="IPR003593">
    <property type="entry name" value="AAA+_ATPase"/>
</dbReference>
<dbReference type="Pfam" id="PF13541">
    <property type="entry name" value="ChlI"/>
    <property type="match status" value="1"/>
</dbReference>
<keyword evidence="5 15" id="KW-0378">Hydrolase</keyword>
<sequence>MAKTHKTFACQACGSVYPRWVGKCEACGEWNTIVEEVESAPIPKGMKPGKSSGLDLVALNGPMKSFPRYVSSIEEFDRVCGGGLVPGSIVLIGGDPGIGKSTLLLQVSAALSSDLSVAYVSGEEAVDQIRMRAKRLGLSESQVMLAASSNVRDILSTLDVVNGPKVAVVDSIQTMYIDNVESAPGTVTQVRGCTAELVRVAKSRDLVIILVGHVTKEGMIAGPRVLEHMVDAVFYFEGDRGHQFRILRSVKNRFGAADEIGVFEMREEGLQEVTNPSSLFLENRSSELSGVSVFAGLEGSRPLLCEIQGLVAPSPLASPRRTVVGWDAGRLSMILAVLETRCSIQMSNRDVYLNIAGGLKITEPAADLAVAACLLSSFTNTPLPEDTVIIGEIGLGGEIRPVKQIEVRLKEAAKLGFKQAIIPATSKLSENKHNISIIAVKHLSDMMRFFNVRQKRDS</sequence>
<comment type="function">
    <text evidence="11">Plays a role in repairing double-strand DNA breaks, probably involving stabilizing or processing branched DNA or blocked replication forks.</text>
</comment>
<organism evidence="15 16">
    <name type="scientific">Candidatus Bodocaedibacter vickermanii</name>
    <dbReference type="NCBI Taxonomy" id="2741701"/>
    <lineage>
        <taxon>Bacteria</taxon>
        <taxon>Pseudomonadati</taxon>
        <taxon>Pseudomonadota</taxon>
        <taxon>Alphaproteobacteria</taxon>
        <taxon>Holosporales</taxon>
        <taxon>Candidatus Paracaedibacteraceae</taxon>
        <taxon>Candidatus Bodocaedibacter</taxon>
    </lineage>
</organism>
<dbReference type="Pfam" id="PF18073">
    <property type="entry name" value="Zn_ribbon_LapB"/>
    <property type="match status" value="1"/>
</dbReference>
<dbReference type="PROSITE" id="PS50162">
    <property type="entry name" value="RECA_2"/>
    <property type="match status" value="1"/>
</dbReference>
<evidence type="ECO:0000313" key="16">
    <source>
        <dbReference type="Proteomes" id="UP000594001"/>
    </source>
</evidence>
<evidence type="ECO:0000256" key="5">
    <source>
        <dbReference type="ARBA" id="ARBA00022801"/>
    </source>
</evidence>
<feature type="binding site" evidence="11">
    <location>
        <begin position="94"/>
        <end position="101"/>
    </location>
    <ligand>
        <name>ATP</name>
        <dbReference type="ChEBI" id="CHEBI:30616"/>
    </ligand>
</feature>
<dbReference type="PRINTS" id="PR01874">
    <property type="entry name" value="DNAREPAIRADA"/>
</dbReference>
<gene>
    <name evidence="11 15" type="primary">radA</name>
    <name evidence="15" type="ORF">CPBP_00920</name>
</gene>
<reference evidence="15 16" key="1">
    <citation type="submission" date="2020-06" db="EMBL/GenBank/DDBJ databases">
        <title>The endosymbiont of the kinetoplastid Bodo saltans is a Paracaedibacter-like alpha-proteobacterium possessing a putative toxin-antitoxin system.</title>
        <authorList>
            <person name="Midha S."/>
            <person name="Rigden D.J."/>
            <person name="Siozios S."/>
            <person name="Hurst G.D.D."/>
            <person name="Jackson A.P."/>
        </authorList>
    </citation>
    <scope>NUCLEOTIDE SEQUENCE [LARGE SCALE GENOMIC DNA]</scope>
    <source>
        <strain evidence="15">Lake Konstanz</strain>
    </source>
</reference>
<protein>
    <recommendedName>
        <fullName evidence="11 12">DNA repair protein RadA</fullName>
    </recommendedName>
</protein>
<dbReference type="Gene3D" id="3.30.230.10">
    <property type="match status" value="1"/>
</dbReference>
<evidence type="ECO:0000259" key="14">
    <source>
        <dbReference type="PROSITE" id="PS50162"/>
    </source>
</evidence>
<dbReference type="PANTHER" id="PTHR32472:SF10">
    <property type="entry name" value="DNA REPAIR PROTEIN RADA-LIKE PROTEIN"/>
    <property type="match status" value="1"/>
</dbReference>
<dbReference type="RefSeq" id="WP_350331694.1">
    <property type="nucleotide sequence ID" value="NZ_CP054719.1"/>
</dbReference>
<dbReference type="AlphaFoldDB" id="A0A7L9RUE3"/>
<dbReference type="EMBL" id="CP054719">
    <property type="protein sequence ID" value="QOL20139.1"/>
    <property type="molecule type" value="Genomic_DNA"/>
</dbReference>
<evidence type="ECO:0000256" key="2">
    <source>
        <dbReference type="ARBA" id="ARBA00022741"/>
    </source>
</evidence>
<evidence type="ECO:0000256" key="10">
    <source>
        <dbReference type="ARBA" id="ARBA00023204"/>
    </source>
</evidence>
<dbReference type="InterPro" id="IPR004504">
    <property type="entry name" value="DNA_repair_RadA"/>
</dbReference>
<keyword evidence="9 11" id="KW-0238">DNA-binding</keyword>
<keyword evidence="4 13" id="KW-0863">Zinc-finger</keyword>
<dbReference type="InterPro" id="IPR014721">
    <property type="entry name" value="Ribsml_uS5_D2-typ_fold_subgr"/>
</dbReference>
<dbReference type="InterPro" id="IPR027417">
    <property type="entry name" value="P-loop_NTPase"/>
</dbReference>
<keyword evidence="3 11" id="KW-0227">DNA damage</keyword>
<comment type="domain">
    <text evidence="11">The middle region has homology to RecA with ATPase motifs including the RadA KNRFG motif, while the C-terminus is homologous to Lon protease.</text>
</comment>
<proteinExistence type="inferred from homology"/>
<dbReference type="GO" id="GO:0000725">
    <property type="term" value="P:recombinational repair"/>
    <property type="evidence" value="ECO:0007669"/>
    <property type="project" value="UniProtKB-UniRule"/>
</dbReference>
<feature type="short sequence motif" description="RadA KNRFG motif" evidence="11">
    <location>
        <begin position="251"/>
        <end position="255"/>
    </location>
</feature>
<dbReference type="InterPro" id="IPR041166">
    <property type="entry name" value="Rubredoxin_2"/>
</dbReference>
<dbReference type="GO" id="GO:0005829">
    <property type="term" value="C:cytosol"/>
    <property type="evidence" value="ECO:0007669"/>
    <property type="project" value="TreeGrafter"/>
</dbReference>
<dbReference type="GO" id="GO:0140664">
    <property type="term" value="F:ATP-dependent DNA damage sensor activity"/>
    <property type="evidence" value="ECO:0007669"/>
    <property type="project" value="InterPro"/>
</dbReference>
<dbReference type="KEGG" id="pbal:CPBP_00920"/>
<dbReference type="NCBIfam" id="TIGR00416">
    <property type="entry name" value="sms"/>
    <property type="match status" value="1"/>
</dbReference>
<keyword evidence="8 11" id="KW-0346">Stress response</keyword>
<evidence type="ECO:0000256" key="3">
    <source>
        <dbReference type="ARBA" id="ARBA00022763"/>
    </source>
</evidence>
<dbReference type="SMART" id="SM00382">
    <property type="entry name" value="AAA"/>
    <property type="match status" value="1"/>
</dbReference>
<dbReference type="SUPFAM" id="SSF52540">
    <property type="entry name" value="P-loop containing nucleoside triphosphate hydrolases"/>
    <property type="match status" value="1"/>
</dbReference>
<keyword evidence="7 11" id="KW-0067">ATP-binding</keyword>
<evidence type="ECO:0000256" key="7">
    <source>
        <dbReference type="ARBA" id="ARBA00022840"/>
    </source>
</evidence>
<dbReference type="InterPro" id="IPR020568">
    <property type="entry name" value="Ribosomal_Su5_D2-typ_SF"/>
</dbReference>
<dbReference type="GO" id="GO:0005524">
    <property type="term" value="F:ATP binding"/>
    <property type="evidence" value="ECO:0007669"/>
    <property type="project" value="UniProtKB-UniRule"/>
</dbReference>
<dbReference type="Pfam" id="PF13481">
    <property type="entry name" value="AAA_25"/>
    <property type="match status" value="1"/>
</dbReference>
<keyword evidence="10 11" id="KW-0234">DNA repair</keyword>
<feature type="domain" description="RecA family profile 1" evidence="14">
    <location>
        <begin position="65"/>
        <end position="214"/>
    </location>
</feature>
<dbReference type="GO" id="GO:0008270">
    <property type="term" value="F:zinc ion binding"/>
    <property type="evidence" value="ECO:0007669"/>
    <property type="project" value="UniProtKB-KW"/>
</dbReference>
<accession>A0A7L9RUE3</accession>
<evidence type="ECO:0000256" key="6">
    <source>
        <dbReference type="ARBA" id="ARBA00022833"/>
    </source>
</evidence>
<dbReference type="PANTHER" id="PTHR32472">
    <property type="entry name" value="DNA REPAIR PROTEIN RADA"/>
    <property type="match status" value="1"/>
</dbReference>
<dbReference type="GO" id="GO:0016787">
    <property type="term" value="F:hydrolase activity"/>
    <property type="evidence" value="ECO:0007669"/>
    <property type="project" value="UniProtKB-KW"/>
</dbReference>
<evidence type="ECO:0000313" key="15">
    <source>
        <dbReference type="EMBL" id="QOL20139.1"/>
    </source>
</evidence>
<dbReference type="Gene3D" id="3.40.50.300">
    <property type="entry name" value="P-loop containing nucleotide triphosphate hydrolases"/>
    <property type="match status" value="1"/>
</dbReference>
<dbReference type="Proteomes" id="UP000594001">
    <property type="component" value="Chromosome"/>
</dbReference>
<dbReference type="SUPFAM" id="SSF54211">
    <property type="entry name" value="Ribosomal protein S5 domain 2-like"/>
    <property type="match status" value="1"/>
</dbReference>
<comment type="function">
    <text evidence="13">DNA-dependent ATPase involved in processing of recombination intermediates, plays a role in repairing DNA breaks. Stimulates the branch migration of RecA-mediated strand transfer reactions, allowing the 3' invading strand to extend heteroduplex DNA faster. Binds ssDNA in the presence of ADP but not other nucleotides, has ATPase activity that is stimulated by ssDNA and various branched DNA structures, but inhibited by SSB. Does not have RecA's homology-searching function.</text>
</comment>
<dbReference type="InterPro" id="IPR020588">
    <property type="entry name" value="RecA_ATP-bd"/>
</dbReference>
<dbReference type="CDD" id="cd01121">
    <property type="entry name" value="RadA_SMS_N"/>
    <property type="match status" value="1"/>
</dbReference>
<keyword evidence="2 11" id="KW-0547">Nucleotide-binding</keyword>
<evidence type="ECO:0000256" key="13">
    <source>
        <dbReference type="RuleBase" id="RU003555"/>
    </source>
</evidence>
<evidence type="ECO:0000256" key="9">
    <source>
        <dbReference type="ARBA" id="ARBA00023125"/>
    </source>
</evidence>
<dbReference type="GO" id="GO:0003684">
    <property type="term" value="F:damaged DNA binding"/>
    <property type="evidence" value="ECO:0007669"/>
    <property type="project" value="InterPro"/>
</dbReference>
<evidence type="ECO:0000256" key="11">
    <source>
        <dbReference type="HAMAP-Rule" id="MF_01498"/>
    </source>
</evidence>
<comment type="similarity">
    <text evidence="11 13">Belongs to the RecA family. RadA subfamily.</text>
</comment>
<keyword evidence="1 11" id="KW-0479">Metal-binding</keyword>
<keyword evidence="16" id="KW-1185">Reference proteome</keyword>
<dbReference type="FunFam" id="3.40.50.300:FF:000050">
    <property type="entry name" value="DNA repair protein RadA"/>
    <property type="match status" value="1"/>
</dbReference>